<reference evidence="7" key="3">
    <citation type="submission" date="2018-08" db="EMBL/GenBank/DDBJ databases">
        <title>Streptococcus chenjunshii sp. nov., isolated from stools sample of the Tibetan antelope in the Qinghai-Tibet plateau, China.</title>
        <authorList>
            <person name="Tian Z."/>
        </authorList>
    </citation>
    <scope>NUCLEOTIDE SEQUENCE [LARGE SCALE GENOMIC DNA]</scope>
    <source>
        <strain evidence="7">Z15</strain>
    </source>
</reference>
<sequence length="1259" mass="148180">MSQIFKKLTPINDADIDQSHIDAVDFSIEDPDVLNVAISGNYGSGKSSFIETYKKKYNKKNKTFLHISLAHFTSEDEIEDKQQIKQNTNKGENDNVLEGKIVNQLLHQIDADKIPLTIFKSKQHPKTSQIFGWSFIVSIFLLAISVLWNFKNLTKTVGEISPDFLWFSQVKLIIIIVLIIDSLILIYELLRLQLYRKLFKVISFKGTNVSGEIEILQDSEASYFDQYLDDVLYLFDNCQHNIIVFEDIDRFETNLIFSKLKEINTLVNSKRKARGEGNKLLFMYLVKDDMFISKERTKFFDFIIPIIPTITSSNSREKFSEILADLGCEKDFKGSFLQKISIYIDDLRLVTNICNEYVLYKNNLTGEEVKNKLKLSNEKLFAMVVYKNIFPKDFSELQGNSGFIYKLFQEKDNFKKGQLHDINEQISEIKQKILNAESEVLNNELELYSSILKIPTNRPFLKVNNKFEYQFNSRLDFIAELLKEDAEIESYKNYSSVGNGYYSNKETKETIFKIPDSERDNFESRLENIKNKGSIELLKNEINALQKKKQEIQRQKLANLITRDNIDNIASEEEFKYIKNNSQFSMITFLIRNSFIDETYPDYITYFYPNSMNREDKEFIMAVQGEDNRLPWDYHLTNITEIYNNRIDSEDFNRDEILNYDLFEYVISEGNEERLIPYFIENRLKFLISFFGKSSLDRQKTVVSYILNYNPDLVESLLSSKDFLHTGGFAMTQCMLFNDFLLLSRKLSPLQKKQLSQFVSDSWNFIWYEFKQTGEVDDYIDLILNLEHLNVKINKFNFGSEYGDLNDKVYNNNLYQLNAINITKLLLYLDSSLNENDIKYRNFTIINSDNKFSYLLDYVNENLEDYLKIIVEQSDGVIRDDVKYIYAILNHANVSDEIKVEYLTCVSDNILELSKINNILIGDKAIELNKAIFNTKNILDYFIEHEEWNEILINFVNSKEKLKFDNNAFKELSNENQEKFFEKTVKCNAIENKHYRVVLSSLGWFYNSLPEDLDDDKIYILIESGTISKEFEVTVLSDLRDNYPESVIKYILKYLDGYIENIDDCYNEDEILEILGQKIPFEKAQVLVDSFNATISVKDKNYSSELIAYILKNKFDDEDLPMILKEYQAFDKIAQDVIIQKGTENIKAILDKFYSVEKNLLLSLMQDRNINLEDRRLLYSRNIPHNNVEKLFEDLHFLNLFEEYNQVIQEVREHNNPKILALEYNKHILDFLQDKGFFKSFRVDSHNDNYYRIYSFRNS</sequence>
<dbReference type="EMBL" id="CP031733">
    <property type="protein sequence ID" value="AXQ79623.1"/>
    <property type="molecule type" value="Genomic_DNA"/>
</dbReference>
<dbReference type="EMBL" id="QVQZ01000012">
    <property type="protein sequence ID" value="RFU53106.1"/>
    <property type="molecule type" value="Genomic_DNA"/>
</dbReference>
<evidence type="ECO:0000259" key="3">
    <source>
        <dbReference type="Pfam" id="PF20693"/>
    </source>
</evidence>
<evidence type="ECO:0000313" key="6">
    <source>
        <dbReference type="EMBL" id="RFU53106.1"/>
    </source>
</evidence>
<proteinExistence type="predicted"/>
<reference evidence="6 8" key="2">
    <citation type="submission" date="2018-08" db="EMBL/GenBank/DDBJ databases">
        <title>Draft genome of Streptococcus sp. nov. Z1.</title>
        <authorList>
            <person name="Tian Z."/>
        </authorList>
    </citation>
    <scope>NUCLEOTIDE SEQUENCE [LARGE SCALE GENOMIC DNA]</scope>
    <source>
        <strain evidence="6">Z1</strain>
        <strain evidence="8">Z1(2018)</strain>
    </source>
</reference>
<reference evidence="5 9" key="1">
    <citation type="submission" date="2018-08" db="EMBL/GenBank/DDBJ databases">
        <title>Draft genome of Streptococcus sp .nov. Z2.</title>
        <authorList>
            <person name="Tian Z."/>
        </authorList>
    </citation>
    <scope>NUCLEOTIDE SEQUENCE [LARGE SCALE GENOMIC DNA]</scope>
    <source>
        <strain evidence="5 9">Z2</strain>
    </source>
</reference>
<accession>A0A346NF28</accession>
<feature type="domain" description="YobI-like P-loop NTPase" evidence="3">
    <location>
        <begin position="21"/>
        <end position="405"/>
    </location>
</feature>
<dbReference type="Proteomes" id="UP000262901">
    <property type="component" value="Unassembled WGS sequence"/>
</dbReference>
<dbReference type="Proteomes" id="UP000264056">
    <property type="component" value="Unassembled WGS sequence"/>
</dbReference>
<reference evidence="4" key="4">
    <citation type="journal article" date="2019" name="Int. J. Syst. Evol. Microbiol.">
        <title>Streptococcus chenjunshii sp. nov. isolated from feces of Tibetan antelopes.</title>
        <authorList>
            <person name="Tian Z."/>
            <person name="Lu S."/>
            <person name="Jin D."/>
            <person name="Yang J."/>
            <person name="Pu J."/>
            <person name="Lai X.H."/>
            <person name="Bai X.N."/>
            <person name="Wu X.M."/>
            <person name="Li J."/>
            <person name="Wang S."/>
            <person name="Xu J."/>
        </authorList>
    </citation>
    <scope>NUCLEOTIDE SEQUENCE</scope>
    <source>
        <strain evidence="4">Z15</strain>
    </source>
</reference>
<keyword evidence="1" id="KW-0175">Coiled coil</keyword>
<evidence type="ECO:0000256" key="2">
    <source>
        <dbReference type="SAM" id="Phobius"/>
    </source>
</evidence>
<dbReference type="OrthoDB" id="1701659at2"/>
<dbReference type="KEGG" id="schj:DDV21_011405"/>
<protein>
    <recommendedName>
        <fullName evidence="3">YobI-like P-loop NTPase domain-containing protein</fullName>
    </recommendedName>
</protein>
<dbReference type="SUPFAM" id="SSF140860">
    <property type="entry name" value="Pseudo ankyrin repeat-like"/>
    <property type="match status" value="1"/>
</dbReference>
<keyword evidence="2" id="KW-0812">Transmembrane</keyword>
<evidence type="ECO:0000313" key="8">
    <source>
        <dbReference type="Proteomes" id="UP000262901"/>
    </source>
</evidence>
<gene>
    <name evidence="4" type="ORF">DDV21_011405</name>
    <name evidence="5" type="ORF">DDV22_05645</name>
    <name evidence="6" type="ORF">DDV23_06440</name>
</gene>
<feature type="transmembrane region" description="Helical" evidence="2">
    <location>
        <begin position="130"/>
        <end position="150"/>
    </location>
</feature>
<organism evidence="6 8">
    <name type="scientific">Streptococcus chenjunshii</name>
    <dbReference type="NCBI Taxonomy" id="2173853"/>
    <lineage>
        <taxon>Bacteria</taxon>
        <taxon>Bacillati</taxon>
        <taxon>Bacillota</taxon>
        <taxon>Bacilli</taxon>
        <taxon>Lactobacillales</taxon>
        <taxon>Streptococcaceae</taxon>
        <taxon>Streptococcus</taxon>
    </lineage>
</organism>
<keyword evidence="9" id="KW-1185">Reference proteome</keyword>
<dbReference type="EMBL" id="QVQY01000011">
    <property type="protein sequence ID" value="RFU51062.1"/>
    <property type="molecule type" value="Genomic_DNA"/>
</dbReference>
<dbReference type="AlphaFoldDB" id="A0A372KMA8"/>
<evidence type="ECO:0000313" key="7">
    <source>
        <dbReference type="Proteomes" id="UP000246115"/>
    </source>
</evidence>
<evidence type="ECO:0000256" key="1">
    <source>
        <dbReference type="SAM" id="Coils"/>
    </source>
</evidence>
<feature type="coiled-coil region" evidence="1">
    <location>
        <begin position="419"/>
        <end position="446"/>
    </location>
</feature>
<feature type="transmembrane region" description="Helical" evidence="2">
    <location>
        <begin position="170"/>
        <end position="190"/>
    </location>
</feature>
<dbReference type="Proteomes" id="UP000246115">
    <property type="component" value="Chromosome"/>
</dbReference>
<accession>A0A372KMA8</accession>
<name>A0A372KMA8_9STRE</name>
<dbReference type="InterPro" id="IPR048428">
    <property type="entry name" value="YobI-NTPase"/>
</dbReference>
<keyword evidence="2" id="KW-1133">Transmembrane helix</keyword>
<keyword evidence="2" id="KW-0472">Membrane</keyword>
<evidence type="ECO:0000313" key="5">
    <source>
        <dbReference type="EMBL" id="RFU51062.1"/>
    </source>
</evidence>
<evidence type="ECO:0000313" key="4">
    <source>
        <dbReference type="EMBL" id="AXQ79623.1"/>
    </source>
</evidence>
<evidence type="ECO:0000313" key="9">
    <source>
        <dbReference type="Proteomes" id="UP000264056"/>
    </source>
</evidence>
<dbReference type="Pfam" id="PF20693">
    <property type="entry name" value="YobI-ATPase"/>
    <property type="match status" value="1"/>
</dbReference>
<dbReference type="RefSeq" id="WP_116878289.1">
    <property type="nucleotide sequence ID" value="NZ_CP031733.1"/>
</dbReference>